<keyword evidence="1" id="KW-0251">Elongation factor</keyword>
<gene>
    <name evidence="1" type="ORF">BCF44_1505</name>
</gene>
<accession>A0A3E0G4L7</accession>
<reference evidence="1 2" key="1">
    <citation type="submission" date="2018-08" db="EMBL/GenBank/DDBJ databases">
        <title>Genomic Encyclopedia of Archaeal and Bacterial Type Strains, Phase II (KMG-II): from individual species to whole genera.</title>
        <authorList>
            <person name="Goeker M."/>
        </authorList>
    </citation>
    <scope>NUCLEOTIDE SEQUENCE [LARGE SCALE GENOMIC DNA]</scope>
    <source>
        <strain evidence="1 2">DSM 45791</strain>
    </source>
</reference>
<organism evidence="1 2">
    <name type="scientific">Kutzneria buriramensis</name>
    <dbReference type="NCBI Taxonomy" id="1045776"/>
    <lineage>
        <taxon>Bacteria</taxon>
        <taxon>Bacillati</taxon>
        <taxon>Actinomycetota</taxon>
        <taxon>Actinomycetes</taxon>
        <taxon>Pseudonocardiales</taxon>
        <taxon>Pseudonocardiaceae</taxon>
        <taxon>Kutzneria</taxon>
    </lineage>
</organism>
<keyword evidence="1" id="KW-0648">Protein biosynthesis</keyword>
<evidence type="ECO:0000313" key="1">
    <source>
        <dbReference type="EMBL" id="REH17413.1"/>
    </source>
</evidence>
<comment type="caution">
    <text evidence="1">The sequence shown here is derived from an EMBL/GenBank/DDBJ whole genome shotgun (WGS) entry which is preliminary data.</text>
</comment>
<dbReference type="AlphaFoldDB" id="A0A3E0G4L7"/>
<name>A0A3E0G4L7_9PSEU</name>
<keyword evidence="2" id="KW-1185">Reference proteome</keyword>
<dbReference type="EMBL" id="QUNO01000050">
    <property type="protein sequence ID" value="REH17413.1"/>
    <property type="molecule type" value="Genomic_DNA"/>
</dbReference>
<dbReference type="Proteomes" id="UP000256269">
    <property type="component" value="Unassembled WGS sequence"/>
</dbReference>
<proteinExistence type="predicted"/>
<dbReference type="SUPFAM" id="SSF50447">
    <property type="entry name" value="Translation proteins"/>
    <property type="match status" value="1"/>
</dbReference>
<dbReference type="GO" id="GO:0003746">
    <property type="term" value="F:translation elongation factor activity"/>
    <property type="evidence" value="ECO:0007669"/>
    <property type="project" value="UniProtKB-KW"/>
</dbReference>
<sequence>MLDVDFVMTIQDVFSITGRGMVVVGNLQSGVLRAGETVGVWAGEELVATAPAWIEMVGKHVPGRICLLLQGVGKDVLAAGQTVRSPVPT</sequence>
<dbReference type="InterPro" id="IPR009000">
    <property type="entry name" value="Transl_B-barrel_sf"/>
</dbReference>
<dbReference type="Gene3D" id="2.40.30.10">
    <property type="entry name" value="Translation factors"/>
    <property type="match status" value="1"/>
</dbReference>
<evidence type="ECO:0000313" key="2">
    <source>
        <dbReference type="Proteomes" id="UP000256269"/>
    </source>
</evidence>
<protein>
    <submittedName>
        <fullName evidence="1">Elongation factor Tu</fullName>
    </submittedName>
</protein>